<dbReference type="GO" id="GO:0005634">
    <property type="term" value="C:nucleus"/>
    <property type="evidence" value="ECO:0007669"/>
    <property type="project" value="TreeGrafter"/>
</dbReference>
<feature type="compositionally biased region" description="Polar residues" evidence="1">
    <location>
        <begin position="369"/>
        <end position="391"/>
    </location>
</feature>
<feature type="compositionally biased region" description="Low complexity" evidence="1">
    <location>
        <begin position="157"/>
        <end position="171"/>
    </location>
</feature>
<evidence type="ECO:0000313" key="2">
    <source>
        <dbReference type="EMBL" id="KAF9883087.1"/>
    </source>
</evidence>
<name>A0AAD4CB72_ASPNN</name>
<protein>
    <recommendedName>
        <fullName evidence="4">Cyclin-domain-containing protein</fullName>
    </recommendedName>
</protein>
<feature type="compositionally biased region" description="Low complexity" evidence="1">
    <location>
        <begin position="50"/>
        <end position="78"/>
    </location>
</feature>
<keyword evidence="3" id="KW-1185">Reference proteome</keyword>
<dbReference type="AlphaFoldDB" id="A0AAD4CB72"/>
<gene>
    <name evidence="2" type="ORF">FE257_004121</name>
</gene>
<dbReference type="Proteomes" id="UP001194746">
    <property type="component" value="Unassembled WGS sequence"/>
</dbReference>
<dbReference type="PANTHER" id="PTHR15615:SF94">
    <property type="entry name" value="PHO85 CYCLIN-6-RELATED"/>
    <property type="match status" value="1"/>
</dbReference>
<feature type="compositionally biased region" description="Low complexity" evidence="1">
    <location>
        <begin position="345"/>
        <end position="364"/>
    </location>
</feature>
<reference evidence="2" key="1">
    <citation type="journal article" date="2019" name="Beilstein J. Org. Chem.">
        <title>Nanangenines: drimane sesquiterpenoids as the dominant metabolite cohort of a novel Australian fungus, Aspergillus nanangensis.</title>
        <authorList>
            <person name="Lacey H.J."/>
            <person name="Gilchrist C.L.M."/>
            <person name="Crombie A."/>
            <person name="Kalaitzis J.A."/>
            <person name="Vuong D."/>
            <person name="Rutledge P.J."/>
            <person name="Turner P."/>
            <person name="Pitt J.I."/>
            <person name="Lacey E."/>
            <person name="Chooi Y.H."/>
            <person name="Piggott A.M."/>
        </authorList>
    </citation>
    <scope>NUCLEOTIDE SEQUENCE</scope>
    <source>
        <strain evidence="2">MST-FP2251</strain>
    </source>
</reference>
<dbReference type="PANTHER" id="PTHR15615">
    <property type="match status" value="1"/>
</dbReference>
<organism evidence="2 3">
    <name type="scientific">Aspergillus nanangensis</name>
    <dbReference type="NCBI Taxonomy" id="2582783"/>
    <lineage>
        <taxon>Eukaryota</taxon>
        <taxon>Fungi</taxon>
        <taxon>Dikarya</taxon>
        <taxon>Ascomycota</taxon>
        <taxon>Pezizomycotina</taxon>
        <taxon>Eurotiomycetes</taxon>
        <taxon>Eurotiomycetidae</taxon>
        <taxon>Eurotiales</taxon>
        <taxon>Aspergillaceae</taxon>
        <taxon>Aspergillus</taxon>
        <taxon>Aspergillus subgen. Circumdati</taxon>
    </lineage>
</organism>
<dbReference type="InterPro" id="IPR013922">
    <property type="entry name" value="Cyclin_PHO80-like"/>
</dbReference>
<feature type="compositionally biased region" description="Polar residues" evidence="1">
    <location>
        <begin position="141"/>
        <end position="156"/>
    </location>
</feature>
<feature type="region of interest" description="Disordered" evidence="1">
    <location>
        <begin position="489"/>
        <end position="527"/>
    </location>
</feature>
<evidence type="ECO:0000256" key="1">
    <source>
        <dbReference type="SAM" id="MobiDB-lite"/>
    </source>
</evidence>
<dbReference type="CDD" id="cd20558">
    <property type="entry name" value="CYCLIN_ScPCL7-like"/>
    <property type="match status" value="1"/>
</dbReference>
<dbReference type="GO" id="GO:0016538">
    <property type="term" value="F:cyclin-dependent protein serine/threonine kinase regulator activity"/>
    <property type="evidence" value="ECO:0007669"/>
    <property type="project" value="TreeGrafter"/>
</dbReference>
<reference evidence="2" key="2">
    <citation type="submission" date="2020-02" db="EMBL/GenBank/DDBJ databases">
        <authorList>
            <person name="Gilchrist C.L.M."/>
            <person name="Chooi Y.-H."/>
        </authorList>
    </citation>
    <scope>NUCLEOTIDE SEQUENCE</scope>
    <source>
        <strain evidence="2">MST-FP2251</strain>
    </source>
</reference>
<feature type="region of interest" description="Disordered" evidence="1">
    <location>
        <begin position="339"/>
        <end position="392"/>
    </location>
</feature>
<proteinExistence type="predicted"/>
<dbReference type="GO" id="GO:0019901">
    <property type="term" value="F:protein kinase binding"/>
    <property type="evidence" value="ECO:0007669"/>
    <property type="project" value="InterPro"/>
</dbReference>
<dbReference type="EMBL" id="VCAU01000187">
    <property type="protein sequence ID" value="KAF9883087.1"/>
    <property type="molecule type" value="Genomic_DNA"/>
</dbReference>
<dbReference type="GO" id="GO:0000307">
    <property type="term" value="C:cyclin-dependent protein kinase holoenzyme complex"/>
    <property type="evidence" value="ECO:0007669"/>
    <property type="project" value="TreeGrafter"/>
</dbReference>
<dbReference type="Gene3D" id="1.10.472.10">
    <property type="entry name" value="Cyclin-like"/>
    <property type="match status" value="1"/>
</dbReference>
<feature type="region of interest" description="Disordered" evidence="1">
    <location>
        <begin position="1"/>
        <end position="192"/>
    </location>
</feature>
<evidence type="ECO:0000313" key="3">
    <source>
        <dbReference type="Proteomes" id="UP001194746"/>
    </source>
</evidence>
<sequence>MGSVLINPPRSDHVNASYTMLGGAVTPSESGYQPSSRSASSHHPSSHLETGSSRSTSSNTTPTSSAAPPSTSATGSARLHSYQPQDVPAYINRPSYTPSQSSTRATSVTPGFSHSREPSVPMSSTPTHASHPGDAAYAPTYASQQSVNPSQTPTTTSYPGSRSSPASPRLRPTFRSMRSLGGSEASSPSRIKIRDLSHIQSFASEEFLAQPQRDQMPGQWPQEYQYEISSMPVTDIIEMVAGLLTKITTTNDTHHEQMHRHIPPPDGTTNLSPQATSVLAFHGKNVPSISIMSYLTRIHKYCPTTYEVFLSLLVYFDRMTELVNKGQLERLQHRWGHSSIAQGETSSRPTSAASSAAIPAHTSPMVTPPGSTSMMPQDPSTPSISPSLNPQEQDDSLSHFFVVDSFNIHRLVIAGVTCASKFFSDVFYTNSRYAKVGGLPLVELNHLELQFLLLNDFRLSIPVEELEAYGTMLVEFYAREVVAQQQQAQQTVPHQIDRGHQTDGMYMRSPEKRDTNQTDIRQTPTPP</sequence>
<comment type="caution">
    <text evidence="2">The sequence shown here is derived from an EMBL/GenBank/DDBJ whole genome shotgun (WGS) entry which is preliminary data.</text>
</comment>
<feature type="compositionally biased region" description="Polar residues" evidence="1">
    <location>
        <begin position="517"/>
        <end position="527"/>
    </location>
</feature>
<feature type="compositionally biased region" description="Polar residues" evidence="1">
    <location>
        <begin position="94"/>
        <end position="112"/>
    </location>
</feature>
<accession>A0AAD4CB72</accession>
<evidence type="ECO:0008006" key="4">
    <source>
        <dbReference type="Google" id="ProtNLM"/>
    </source>
</evidence>
<dbReference type="Pfam" id="PF08613">
    <property type="entry name" value="Cyclin"/>
    <property type="match status" value="2"/>
</dbReference>